<name>A0ABS6BYR9_9CLOT</name>
<dbReference type="Proteomes" id="UP000776252">
    <property type="component" value="Unassembled WGS sequence"/>
</dbReference>
<dbReference type="RefSeq" id="WP_216151590.1">
    <property type="nucleotide sequence ID" value="NZ_JAHLDV010000093.1"/>
</dbReference>
<evidence type="ECO:0000313" key="2">
    <source>
        <dbReference type="Proteomes" id="UP000776252"/>
    </source>
</evidence>
<comment type="caution">
    <text evidence="1">The sequence shown here is derived from an EMBL/GenBank/DDBJ whole genome shotgun (WGS) entry which is preliminary data.</text>
</comment>
<proteinExistence type="predicted"/>
<accession>A0ABS6BYR9</accession>
<sequence length="338" mass="37919">MSNVFKKLRLCIIISLIVQGGGFFYLNNYLLTSSTTVKSQKVGDSTRSNKTSVSTFKVPSNATTINISYDASYISYYLNKELYVVNTKTCKSVNIPSSNGAKISFCKWLPDRNRMLIVETLNRNLSLSYYDVTQSQKSKVSDILMISSASTVKDIEASPLTNVIYIKVKNGYKYYSIYWVNIMKSRKKVVTNSEYIGNIQVIPHEDKMVYEDLTNSKVYATGPDHALNFGDSTKSCLLAIDNNDQVYIGNINSNNKIDKIHYGKLGGKWELFLLSTPISKDKLFVTGSGKVYINDKIKCTVTELKTNKETIYKGKFIQAYSDGIASLSDGNLVETPFN</sequence>
<gene>
    <name evidence="1" type="ORF">KPL37_18720</name>
</gene>
<organism evidence="1 2">
    <name type="scientific">Clostridium frigoris</name>
    <dbReference type="NCBI Taxonomy" id="205327"/>
    <lineage>
        <taxon>Bacteria</taxon>
        <taxon>Bacillati</taxon>
        <taxon>Bacillota</taxon>
        <taxon>Clostridia</taxon>
        <taxon>Eubacteriales</taxon>
        <taxon>Clostridiaceae</taxon>
        <taxon>Clostridium</taxon>
    </lineage>
</organism>
<reference evidence="1 2" key="1">
    <citation type="submission" date="2021-06" db="EMBL/GenBank/DDBJ databases">
        <title>Clostridia strains as spoilage organisms.</title>
        <authorList>
            <person name="Wambui J."/>
            <person name="Stephan R."/>
            <person name="Stevens M.J.A."/>
        </authorList>
    </citation>
    <scope>NUCLEOTIDE SEQUENCE [LARGE SCALE GENOMIC DNA]</scope>
    <source>
        <strain evidence="1 2">DSM 14204</strain>
    </source>
</reference>
<dbReference type="EMBL" id="JAHLDV010000093">
    <property type="protein sequence ID" value="MBU3161725.1"/>
    <property type="molecule type" value="Genomic_DNA"/>
</dbReference>
<keyword evidence="2" id="KW-1185">Reference proteome</keyword>
<protein>
    <submittedName>
        <fullName evidence="1">Uncharacterized protein</fullName>
    </submittedName>
</protein>
<evidence type="ECO:0000313" key="1">
    <source>
        <dbReference type="EMBL" id="MBU3161725.1"/>
    </source>
</evidence>